<dbReference type="InterPro" id="IPR020846">
    <property type="entry name" value="MFS_dom"/>
</dbReference>
<feature type="transmembrane region" description="Helical" evidence="2">
    <location>
        <begin position="394"/>
        <end position="417"/>
    </location>
</feature>
<evidence type="ECO:0000256" key="2">
    <source>
        <dbReference type="SAM" id="Phobius"/>
    </source>
</evidence>
<feature type="transmembrane region" description="Helical" evidence="2">
    <location>
        <begin position="68"/>
        <end position="89"/>
    </location>
</feature>
<feature type="transmembrane region" description="Helical" evidence="2">
    <location>
        <begin position="423"/>
        <end position="447"/>
    </location>
</feature>
<comment type="subcellular location">
    <subcellularLocation>
        <location evidence="1">Membrane</location>
        <topology evidence="1">Multi-pass membrane protein</topology>
    </subcellularLocation>
</comment>
<evidence type="ECO:0000256" key="1">
    <source>
        <dbReference type="ARBA" id="ARBA00004141"/>
    </source>
</evidence>
<evidence type="ECO:0000313" key="5">
    <source>
        <dbReference type="Proteomes" id="UP001159427"/>
    </source>
</evidence>
<evidence type="ECO:0000259" key="3">
    <source>
        <dbReference type="PROSITE" id="PS50850"/>
    </source>
</evidence>
<feature type="transmembrane region" description="Helical" evidence="2">
    <location>
        <begin position="190"/>
        <end position="210"/>
    </location>
</feature>
<gene>
    <name evidence="4" type="ORF">PEVE_00033062</name>
</gene>
<keyword evidence="2" id="KW-0812">Transmembrane</keyword>
<dbReference type="Pfam" id="PF07690">
    <property type="entry name" value="MFS_1"/>
    <property type="match status" value="1"/>
</dbReference>
<name>A0ABN8MEF4_9CNID</name>
<sequence length="479" mass="53285">MVRSIRIHFWIIRGLLRDVNSITSQTHRGCQKISLWSRNGLFSMSFTRSAGPPIAGWMYDSFHSYKVPFLYTGFVIFTGCFISFLVPLLQKRNTRTEADDTTWVSSLTSSVLYFSAPLSTSLSERFGCRVVTISGGLTCILAMVLSSFYTNILHLYFTHGVLWGVGLSLSYFPSFLIVVQHFKNSKRLSLATGIVTFGGSLGTLTLSPGLQWMFNRFGLSTSFRILAAVQVVIIVCGMTFCPVKDNEVLSQETKKEKYFDWSICKNRALIVFIVALGFNMLGYLVPFVHLVRMAEERGASPTEGALLISYAAAASGVGRLLFGRMADSKLPGRFFIWRAGVLGMSVSTTLVILASSYEWLVVYACIFGIFEGCYVTLTPLLVRDIVGVRGFPYGLGLAYFSMAFTRSAGPPIAGWIYDSFHSYKVAFLYTGFVIFMGSFISVVVPLLQEKKLAIEYLSYKDEDTSNNLKSTGVDRETEV</sequence>
<feature type="transmembrane region" description="Helical" evidence="2">
    <location>
        <begin position="305"/>
        <end position="322"/>
    </location>
</feature>
<dbReference type="PANTHER" id="PTHR11360">
    <property type="entry name" value="MONOCARBOXYLATE TRANSPORTER"/>
    <property type="match status" value="1"/>
</dbReference>
<keyword evidence="2" id="KW-1133">Transmembrane helix</keyword>
<reference evidence="4 5" key="1">
    <citation type="submission" date="2022-05" db="EMBL/GenBank/DDBJ databases">
        <authorList>
            <consortium name="Genoscope - CEA"/>
            <person name="William W."/>
        </authorList>
    </citation>
    <scope>NUCLEOTIDE SEQUENCE [LARGE SCALE GENOMIC DNA]</scope>
</reference>
<dbReference type="SUPFAM" id="SSF103473">
    <property type="entry name" value="MFS general substrate transporter"/>
    <property type="match status" value="2"/>
</dbReference>
<protein>
    <recommendedName>
        <fullName evidence="3">Major facilitator superfamily (MFS) profile domain-containing protein</fullName>
    </recommendedName>
</protein>
<dbReference type="CDD" id="cd17352">
    <property type="entry name" value="MFS_MCT_SLC16"/>
    <property type="match status" value="1"/>
</dbReference>
<keyword evidence="2" id="KW-0472">Membrane</keyword>
<dbReference type="InterPro" id="IPR011701">
    <property type="entry name" value="MFS"/>
</dbReference>
<feature type="transmembrane region" description="Helical" evidence="2">
    <location>
        <begin position="130"/>
        <end position="149"/>
    </location>
</feature>
<proteinExistence type="predicted"/>
<feature type="transmembrane region" description="Helical" evidence="2">
    <location>
        <begin position="264"/>
        <end position="285"/>
    </location>
</feature>
<accession>A0ABN8MEF4</accession>
<dbReference type="PROSITE" id="PS50850">
    <property type="entry name" value="MFS"/>
    <property type="match status" value="1"/>
</dbReference>
<feature type="transmembrane region" description="Helical" evidence="2">
    <location>
        <begin position="360"/>
        <end position="382"/>
    </location>
</feature>
<feature type="transmembrane region" description="Helical" evidence="2">
    <location>
        <begin position="334"/>
        <end position="354"/>
    </location>
</feature>
<dbReference type="EMBL" id="CALNXI010000489">
    <property type="protein sequence ID" value="CAH3028077.1"/>
    <property type="molecule type" value="Genomic_DNA"/>
</dbReference>
<comment type="caution">
    <text evidence="4">The sequence shown here is derived from an EMBL/GenBank/DDBJ whole genome shotgun (WGS) entry which is preliminary data.</text>
</comment>
<dbReference type="InterPro" id="IPR050327">
    <property type="entry name" value="Proton-linked_MCT"/>
</dbReference>
<dbReference type="InterPro" id="IPR036259">
    <property type="entry name" value="MFS_trans_sf"/>
</dbReference>
<feature type="domain" description="Major facilitator superfamily (MFS) profile" evidence="3">
    <location>
        <begin position="263"/>
        <end position="479"/>
    </location>
</feature>
<dbReference type="Gene3D" id="1.20.1250.20">
    <property type="entry name" value="MFS general substrate transporter like domains"/>
    <property type="match status" value="2"/>
</dbReference>
<dbReference type="PANTHER" id="PTHR11360:SF251">
    <property type="entry name" value="MAJOR FACILITATOR SUPERFAMILY (MFS) PROFILE DOMAIN-CONTAINING PROTEIN"/>
    <property type="match status" value="1"/>
</dbReference>
<feature type="transmembrane region" description="Helical" evidence="2">
    <location>
        <begin position="155"/>
        <end position="178"/>
    </location>
</feature>
<evidence type="ECO:0000313" key="4">
    <source>
        <dbReference type="EMBL" id="CAH3028077.1"/>
    </source>
</evidence>
<keyword evidence="5" id="KW-1185">Reference proteome</keyword>
<feature type="transmembrane region" description="Helical" evidence="2">
    <location>
        <begin position="222"/>
        <end position="243"/>
    </location>
</feature>
<organism evidence="4 5">
    <name type="scientific">Porites evermanni</name>
    <dbReference type="NCBI Taxonomy" id="104178"/>
    <lineage>
        <taxon>Eukaryota</taxon>
        <taxon>Metazoa</taxon>
        <taxon>Cnidaria</taxon>
        <taxon>Anthozoa</taxon>
        <taxon>Hexacorallia</taxon>
        <taxon>Scleractinia</taxon>
        <taxon>Fungiina</taxon>
        <taxon>Poritidae</taxon>
        <taxon>Porites</taxon>
    </lineage>
</organism>
<dbReference type="Proteomes" id="UP001159427">
    <property type="component" value="Unassembled WGS sequence"/>
</dbReference>